<dbReference type="EMBL" id="CATNWA010017183">
    <property type="protein sequence ID" value="CAI9598630.1"/>
    <property type="molecule type" value="Genomic_DNA"/>
</dbReference>
<accession>A0ABN9FNM6</accession>
<gene>
    <name evidence="1" type="ORF">SPARVUS_LOCUS12417624</name>
</gene>
<proteinExistence type="predicted"/>
<protein>
    <submittedName>
        <fullName evidence="1">Uncharacterized protein</fullName>
    </submittedName>
</protein>
<keyword evidence="2" id="KW-1185">Reference proteome</keyword>
<feature type="non-terminal residue" evidence="1">
    <location>
        <position position="75"/>
    </location>
</feature>
<name>A0ABN9FNM6_9NEOB</name>
<evidence type="ECO:0000313" key="1">
    <source>
        <dbReference type="EMBL" id="CAI9598630.1"/>
    </source>
</evidence>
<reference evidence="1" key="1">
    <citation type="submission" date="2023-05" db="EMBL/GenBank/DDBJ databases">
        <authorList>
            <person name="Stuckert A."/>
        </authorList>
    </citation>
    <scope>NUCLEOTIDE SEQUENCE</scope>
</reference>
<organism evidence="1 2">
    <name type="scientific">Staurois parvus</name>
    <dbReference type="NCBI Taxonomy" id="386267"/>
    <lineage>
        <taxon>Eukaryota</taxon>
        <taxon>Metazoa</taxon>
        <taxon>Chordata</taxon>
        <taxon>Craniata</taxon>
        <taxon>Vertebrata</taxon>
        <taxon>Euteleostomi</taxon>
        <taxon>Amphibia</taxon>
        <taxon>Batrachia</taxon>
        <taxon>Anura</taxon>
        <taxon>Neobatrachia</taxon>
        <taxon>Ranoidea</taxon>
        <taxon>Ranidae</taxon>
        <taxon>Staurois</taxon>
    </lineage>
</organism>
<sequence length="75" mass="8467">MHMPSLVCIARGFFLSWEGACDQHRANQHCPDRGSGVQYPPRAERKLLLQALTSALLDTDRSHKTALTADDKRYL</sequence>
<comment type="caution">
    <text evidence="1">The sequence shown here is derived from an EMBL/GenBank/DDBJ whole genome shotgun (WGS) entry which is preliminary data.</text>
</comment>
<dbReference type="Proteomes" id="UP001162483">
    <property type="component" value="Unassembled WGS sequence"/>
</dbReference>
<evidence type="ECO:0000313" key="2">
    <source>
        <dbReference type="Proteomes" id="UP001162483"/>
    </source>
</evidence>